<evidence type="ECO:0000256" key="10">
    <source>
        <dbReference type="PIRSR" id="PIRSR639383-3"/>
    </source>
</evidence>
<dbReference type="Proteomes" id="UP000307173">
    <property type="component" value="Unassembled WGS sequence"/>
</dbReference>
<comment type="catalytic activity">
    <reaction evidence="7 12">
        <text>P(1),P(3)-bis(5'-adenosyl) triphosphate + H2O = AMP + ADP + 2 H(+)</text>
        <dbReference type="Rhea" id="RHEA:13893"/>
        <dbReference type="ChEBI" id="CHEBI:15377"/>
        <dbReference type="ChEBI" id="CHEBI:15378"/>
        <dbReference type="ChEBI" id="CHEBI:58529"/>
        <dbReference type="ChEBI" id="CHEBI:456215"/>
        <dbReference type="ChEBI" id="CHEBI:456216"/>
        <dbReference type="EC" id="3.6.1.29"/>
    </reaction>
</comment>
<keyword evidence="4 12" id="KW-0547">Nucleotide-binding</keyword>
<dbReference type="PANTHER" id="PTHR46243">
    <property type="entry name" value="BIS(5'-ADENOSYL)-TRIPHOSPHATASE"/>
    <property type="match status" value="1"/>
</dbReference>
<evidence type="ECO:0000256" key="4">
    <source>
        <dbReference type="ARBA" id="ARBA00022741"/>
    </source>
</evidence>
<evidence type="ECO:0000259" key="13">
    <source>
        <dbReference type="PROSITE" id="PS51084"/>
    </source>
</evidence>
<reference evidence="14 15" key="1">
    <citation type="journal article" date="2019" name="Front. Genet.">
        <title>Whole-Genome Sequencing of the Opportunistic Yeast Pathogen Candida inconspicua Uncovers Its Hybrid Origin.</title>
        <authorList>
            <person name="Mixao V."/>
            <person name="Hansen A.P."/>
            <person name="Saus E."/>
            <person name="Boekhout T."/>
            <person name="Lass-Florl C."/>
            <person name="Gabaldon T."/>
        </authorList>
    </citation>
    <scope>NUCLEOTIDE SEQUENCE [LARGE SCALE GENOMIC DNA]</scope>
    <source>
        <strain evidence="14 15">CBS 180</strain>
    </source>
</reference>
<dbReference type="GO" id="GO:0000166">
    <property type="term" value="F:nucleotide binding"/>
    <property type="evidence" value="ECO:0007669"/>
    <property type="project" value="UniProtKB-KW"/>
</dbReference>
<dbReference type="Gene3D" id="3.30.428.10">
    <property type="entry name" value="HIT-like"/>
    <property type="match status" value="1"/>
</dbReference>
<dbReference type="Pfam" id="PF01230">
    <property type="entry name" value="HIT"/>
    <property type="match status" value="1"/>
</dbReference>
<feature type="domain" description="HIT" evidence="13">
    <location>
        <begin position="1"/>
        <end position="112"/>
    </location>
</feature>
<evidence type="ECO:0000256" key="7">
    <source>
        <dbReference type="ARBA" id="ARBA00047780"/>
    </source>
</evidence>
<keyword evidence="15" id="KW-1185">Reference proteome</keyword>
<dbReference type="InterPro" id="IPR051884">
    <property type="entry name" value="Bis(5'-adenosyl)-TPase_reg"/>
</dbReference>
<dbReference type="SUPFAM" id="SSF54197">
    <property type="entry name" value="HIT-like"/>
    <property type="match status" value="1"/>
</dbReference>
<dbReference type="GO" id="GO:0047710">
    <property type="term" value="F:bis(5'-adenosyl)-triphosphatase activity"/>
    <property type="evidence" value="ECO:0007669"/>
    <property type="project" value="UniProtKB-UniRule"/>
</dbReference>
<evidence type="ECO:0000256" key="2">
    <source>
        <dbReference type="ARBA" id="ARBA00012377"/>
    </source>
</evidence>
<gene>
    <name evidence="14" type="ORF">CANINC_003535</name>
</gene>
<protein>
    <recommendedName>
        <fullName evidence="3 12">Bis(5'-adenosyl)-triphosphatase</fullName>
        <ecNumber evidence="2 12">3.6.1.29</ecNumber>
    </recommendedName>
</protein>
<accession>A0A4T0WYF4</accession>
<evidence type="ECO:0000256" key="3">
    <source>
        <dbReference type="ARBA" id="ARBA00014605"/>
    </source>
</evidence>
<dbReference type="PANTHER" id="PTHR46243:SF1">
    <property type="entry name" value="BIS(5'-ADENOSYL)-TRIPHOSPHATASE"/>
    <property type="match status" value="1"/>
</dbReference>
<dbReference type="STRING" id="52247.A0A4T0WYF4"/>
<dbReference type="CDD" id="cd01275">
    <property type="entry name" value="FHIT"/>
    <property type="match status" value="1"/>
</dbReference>
<dbReference type="InterPro" id="IPR011146">
    <property type="entry name" value="HIT-like"/>
</dbReference>
<evidence type="ECO:0000256" key="11">
    <source>
        <dbReference type="PROSITE-ProRule" id="PRU00464"/>
    </source>
</evidence>
<sequence length="187" mass="21795">MSLKFYKFPVNKQVFHISKYTFAIVNLKPIVAGHVLVIPFRRVAKLAELPDVESVDFFRTVQRVEKFVTHLYFADGLNLGIQDGLAAGQSIPHVHCHIIPRYLKDGWGDGVYEALESSEGLLQNEWWKRVCKPLGETADEERRVRTMEEMEREASWLKKEMMEWLQNNGEWLPEYDVDSNVDKIVQE</sequence>
<feature type="short sequence motif" description="Histidine triad motif" evidence="11">
    <location>
        <begin position="93"/>
        <end position="97"/>
    </location>
</feature>
<evidence type="ECO:0000256" key="9">
    <source>
        <dbReference type="PIRSR" id="PIRSR639383-2"/>
    </source>
</evidence>
<evidence type="ECO:0000256" key="12">
    <source>
        <dbReference type="RuleBase" id="RU366076"/>
    </source>
</evidence>
<feature type="site" description="Important for induction of apoptosis" evidence="10">
    <location>
        <position position="112"/>
    </location>
</feature>
<organism evidence="14 15">
    <name type="scientific">Pichia inconspicua</name>
    <dbReference type="NCBI Taxonomy" id="52247"/>
    <lineage>
        <taxon>Eukaryota</taxon>
        <taxon>Fungi</taxon>
        <taxon>Dikarya</taxon>
        <taxon>Ascomycota</taxon>
        <taxon>Saccharomycotina</taxon>
        <taxon>Pichiomycetes</taxon>
        <taxon>Pichiales</taxon>
        <taxon>Pichiaceae</taxon>
        <taxon>Pichia</taxon>
    </lineage>
</organism>
<comment type="caution">
    <text evidence="14">The sequence shown here is derived from an EMBL/GenBank/DDBJ whole genome shotgun (WGS) entry which is preliminary data.</text>
</comment>
<evidence type="ECO:0000313" key="15">
    <source>
        <dbReference type="Proteomes" id="UP000307173"/>
    </source>
</evidence>
<proteinExistence type="predicted"/>
<dbReference type="PROSITE" id="PS51084">
    <property type="entry name" value="HIT_2"/>
    <property type="match status" value="1"/>
</dbReference>
<feature type="active site" description="Tele-AMP-histidine intermediate" evidence="8">
    <location>
        <position position="95"/>
    </location>
</feature>
<dbReference type="AlphaFoldDB" id="A0A4T0WYF4"/>
<evidence type="ECO:0000256" key="5">
    <source>
        <dbReference type="ARBA" id="ARBA00022801"/>
    </source>
</evidence>
<name>A0A4T0WYF4_9ASCO</name>
<evidence type="ECO:0000256" key="6">
    <source>
        <dbReference type="ARBA" id="ARBA00025241"/>
    </source>
</evidence>
<evidence type="ECO:0000256" key="8">
    <source>
        <dbReference type="PIRSR" id="PIRSR639383-1"/>
    </source>
</evidence>
<feature type="binding site" evidence="9">
    <location>
        <position position="97"/>
    </location>
    <ligand>
        <name>substrate</name>
    </ligand>
</feature>
<feature type="binding site" evidence="9">
    <location>
        <position position="82"/>
    </location>
    <ligand>
        <name>substrate</name>
    </ligand>
</feature>
<evidence type="ECO:0000313" key="14">
    <source>
        <dbReference type="EMBL" id="TID21040.1"/>
    </source>
</evidence>
<dbReference type="EC" id="3.6.1.29" evidence="2 12"/>
<evidence type="ECO:0000256" key="1">
    <source>
        <dbReference type="ARBA" id="ARBA00001936"/>
    </source>
</evidence>
<comment type="cofactor">
    <cofactor evidence="1 12">
        <name>Mn(2+)</name>
        <dbReference type="ChEBI" id="CHEBI:29035"/>
    </cofactor>
</comment>
<dbReference type="FunFam" id="3.30.428.10:FF:000011">
    <property type="entry name" value="Fragile histidine triad"/>
    <property type="match status" value="1"/>
</dbReference>
<dbReference type="InterPro" id="IPR039383">
    <property type="entry name" value="FHIT"/>
</dbReference>
<keyword evidence="5 12" id="KW-0378">Hydrolase</keyword>
<comment type="function">
    <text evidence="6">Cleaves A-5'-PPP-5'A to yield AMP and ADP. Can cleave all dinucleoside polyphosphates, provided the phosphate chain contains at least 3 phosphates and that 1 of the 2 bases composing the nucleotide is a purine. Is most effective on dinucleoside triphosphates. Negatively regulates intracellular dinucleoside polyphosphate levels, which elevate following heat shock.</text>
</comment>
<dbReference type="InterPro" id="IPR036265">
    <property type="entry name" value="HIT-like_sf"/>
</dbReference>
<feature type="binding site" evidence="9">
    <location>
        <position position="26"/>
    </location>
    <ligand>
        <name>substrate</name>
    </ligand>
</feature>
<dbReference type="EMBL" id="SELW01000567">
    <property type="protein sequence ID" value="TID21040.1"/>
    <property type="molecule type" value="Genomic_DNA"/>
</dbReference>
<dbReference type="OrthoDB" id="680339at2759"/>